<sequence length="154" mass="17001">MTIRAQIAFDLSLTTGVNFFTLDDVDKGVLDNTEYVLGGDALIDVTQYLRSVQVDRGRSRTLEKFTAGQANITLDNRSRIFDPTYGPGQFYGQILPRKQIVIDEDGEEMFSGFVEDWNYNYPEGGFDAVAEVSASDGFTILAQQTMTAGTSTAQ</sequence>
<name>A0A6J5LSK7_9CAUD</name>
<gene>
    <name evidence="1" type="ORF">UFOVP283_1</name>
</gene>
<reference evidence="1" key="1">
    <citation type="submission" date="2020-04" db="EMBL/GenBank/DDBJ databases">
        <authorList>
            <person name="Chiriac C."/>
            <person name="Salcher M."/>
            <person name="Ghai R."/>
            <person name="Kavagutti S V."/>
        </authorList>
    </citation>
    <scope>NUCLEOTIDE SEQUENCE</scope>
</reference>
<evidence type="ECO:0000313" key="1">
    <source>
        <dbReference type="EMBL" id="CAB4134699.1"/>
    </source>
</evidence>
<dbReference type="EMBL" id="LR796292">
    <property type="protein sequence ID" value="CAB4134699.1"/>
    <property type="molecule type" value="Genomic_DNA"/>
</dbReference>
<feature type="non-terminal residue" evidence="1">
    <location>
        <position position="154"/>
    </location>
</feature>
<proteinExistence type="predicted"/>
<accession>A0A6J5LSK7</accession>
<organism evidence="1">
    <name type="scientific">uncultured Caudovirales phage</name>
    <dbReference type="NCBI Taxonomy" id="2100421"/>
    <lineage>
        <taxon>Viruses</taxon>
        <taxon>Duplodnaviria</taxon>
        <taxon>Heunggongvirae</taxon>
        <taxon>Uroviricota</taxon>
        <taxon>Caudoviricetes</taxon>
        <taxon>Peduoviridae</taxon>
        <taxon>Maltschvirus</taxon>
        <taxon>Maltschvirus maltsch</taxon>
    </lineage>
</organism>
<protein>
    <submittedName>
        <fullName evidence="1">Uncharacterized protein</fullName>
    </submittedName>
</protein>